<dbReference type="Proteomes" id="UP001443914">
    <property type="component" value="Unassembled WGS sequence"/>
</dbReference>
<sequence>MITNMPTLSHFPSLSLLTFLSPPLTPPPPHQFTFCYRHRFTSKLSAASPSSQFAVPATAAPQTPVIIDKSSLVIAEAASNEELLAATRLRIRSFYEFKHDSFSVEDHKKYLVEREFNGLKERVAGNREGFRKVSCINASLPLSYVSSLSEDLCSTCKFTHNGGDRVVIGTLDLNQCVKLPDEIAGMKPQGIGTDFARAYLSNVCVAKELLKNGLGYMLISKAKFVAEEWGIIDLYVHVAIDNEPAKKLYAKSGFVYENEEPAWEARFLNRPRRLLLWFGLPNRYNL</sequence>
<dbReference type="Gene3D" id="3.40.630.30">
    <property type="match status" value="1"/>
</dbReference>
<proteinExistence type="predicted"/>
<dbReference type="InterPro" id="IPR016181">
    <property type="entry name" value="Acyl_CoA_acyltransferase"/>
</dbReference>
<comment type="caution">
    <text evidence="2">The sequence shown here is derived from an EMBL/GenBank/DDBJ whole genome shotgun (WGS) entry which is preliminary data.</text>
</comment>
<dbReference type="PANTHER" id="PTHR47876">
    <property type="entry name" value="OS08G0260000 PROTEIN"/>
    <property type="match status" value="1"/>
</dbReference>
<dbReference type="PROSITE" id="PS51186">
    <property type="entry name" value="GNAT"/>
    <property type="match status" value="1"/>
</dbReference>
<gene>
    <name evidence="2" type="ORF">RND81_08G040700</name>
</gene>
<evidence type="ECO:0000313" key="2">
    <source>
        <dbReference type="EMBL" id="KAK9697487.1"/>
    </source>
</evidence>
<dbReference type="GO" id="GO:0009507">
    <property type="term" value="C:chloroplast"/>
    <property type="evidence" value="ECO:0007669"/>
    <property type="project" value="TreeGrafter"/>
</dbReference>
<accession>A0AAW1J284</accession>
<keyword evidence="3" id="KW-1185">Reference proteome</keyword>
<dbReference type="EMBL" id="JBDFQZ010000008">
    <property type="protein sequence ID" value="KAK9697487.1"/>
    <property type="molecule type" value="Genomic_DNA"/>
</dbReference>
<dbReference type="SUPFAM" id="SSF55729">
    <property type="entry name" value="Acyl-CoA N-acyltransferases (Nat)"/>
    <property type="match status" value="1"/>
</dbReference>
<evidence type="ECO:0000313" key="3">
    <source>
        <dbReference type="Proteomes" id="UP001443914"/>
    </source>
</evidence>
<dbReference type="GO" id="GO:0016747">
    <property type="term" value="F:acyltransferase activity, transferring groups other than amino-acyl groups"/>
    <property type="evidence" value="ECO:0007669"/>
    <property type="project" value="InterPro"/>
</dbReference>
<dbReference type="PANTHER" id="PTHR47876:SF2">
    <property type="entry name" value="GCN5-RELATED N-ACETYLTRANSFERASE 7, CHLOROPLASTIC"/>
    <property type="match status" value="1"/>
</dbReference>
<organism evidence="2 3">
    <name type="scientific">Saponaria officinalis</name>
    <name type="common">Common soapwort</name>
    <name type="synonym">Lychnis saponaria</name>
    <dbReference type="NCBI Taxonomy" id="3572"/>
    <lineage>
        <taxon>Eukaryota</taxon>
        <taxon>Viridiplantae</taxon>
        <taxon>Streptophyta</taxon>
        <taxon>Embryophyta</taxon>
        <taxon>Tracheophyta</taxon>
        <taxon>Spermatophyta</taxon>
        <taxon>Magnoliopsida</taxon>
        <taxon>eudicotyledons</taxon>
        <taxon>Gunneridae</taxon>
        <taxon>Pentapetalae</taxon>
        <taxon>Caryophyllales</taxon>
        <taxon>Caryophyllaceae</taxon>
        <taxon>Caryophylleae</taxon>
        <taxon>Saponaria</taxon>
    </lineage>
</organism>
<dbReference type="Pfam" id="PF00583">
    <property type="entry name" value="Acetyltransf_1"/>
    <property type="match status" value="1"/>
</dbReference>
<dbReference type="InterPro" id="IPR000182">
    <property type="entry name" value="GNAT_dom"/>
</dbReference>
<name>A0AAW1J284_SAPOF</name>
<protein>
    <recommendedName>
        <fullName evidence="1">N-acetyltransferase domain-containing protein</fullName>
    </recommendedName>
</protein>
<feature type="domain" description="N-acetyltransferase" evidence="1">
    <location>
        <begin position="81"/>
        <end position="281"/>
    </location>
</feature>
<evidence type="ECO:0000259" key="1">
    <source>
        <dbReference type="PROSITE" id="PS51186"/>
    </source>
</evidence>
<dbReference type="AlphaFoldDB" id="A0AAW1J284"/>
<reference evidence="2" key="1">
    <citation type="submission" date="2024-03" db="EMBL/GenBank/DDBJ databases">
        <title>WGS assembly of Saponaria officinalis var. Norfolk2.</title>
        <authorList>
            <person name="Jenkins J."/>
            <person name="Shu S."/>
            <person name="Grimwood J."/>
            <person name="Barry K."/>
            <person name="Goodstein D."/>
            <person name="Schmutz J."/>
            <person name="Leebens-Mack J."/>
            <person name="Osbourn A."/>
        </authorList>
    </citation>
    <scope>NUCLEOTIDE SEQUENCE [LARGE SCALE GENOMIC DNA]</scope>
    <source>
        <strain evidence="2">JIC</strain>
    </source>
</reference>